<dbReference type="OrthoDB" id="1467362at2"/>
<reference evidence="2 3" key="1">
    <citation type="submission" date="2019-08" db="EMBL/GenBank/DDBJ databases">
        <title>Genome of Vicingus serpentipes NCIMB 15042.</title>
        <authorList>
            <person name="Bowman J.P."/>
        </authorList>
    </citation>
    <scope>NUCLEOTIDE SEQUENCE [LARGE SCALE GENOMIC DNA]</scope>
    <source>
        <strain evidence="2 3">NCIMB 15042</strain>
    </source>
</reference>
<organism evidence="2 3">
    <name type="scientific">Vicingus serpentipes</name>
    <dbReference type="NCBI Taxonomy" id="1926625"/>
    <lineage>
        <taxon>Bacteria</taxon>
        <taxon>Pseudomonadati</taxon>
        <taxon>Bacteroidota</taxon>
        <taxon>Flavobacteriia</taxon>
        <taxon>Flavobacteriales</taxon>
        <taxon>Vicingaceae</taxon>
        <taxon>Vicingus</taxon>
    </lineage>
</organism>
<keyword evidence="3" id="KW-1185">Reference proteome</keyword>
<name>A0A5C6RXU1_9FLAO</name>
<gene>
    <name evidence="2" type="ORF">FRY74_03105</name>
</gene>
<accession>A0A5C6RXU1</accession>
<evidence type="ECO:0000313" key="2">
    <source>
        <dbReference type="EMBL" id="TXB67188.1"/>
    </source>
</evidence>
<dbReference type="RefSeq" id="WP_147098500.1">
    <property type="nucleotide sequence ID" value="NZ_VOOS01000001.1"/>
</dbReference>
<protein>
    <submittedName>
        <fullName evidence="2">Uncharacterized protein</fullName>
    </submittedName>
</protein>
<comment type="caution">
    <text evidence="2">The sequence shown here is derived from an EMBL/GenBank/DDBJ whole genome shotgun (WGS) entry which is preliminary data.</text>
</comment>
<evidence type="ECO:0000256" key="1">
    <source>
        <dbReference type="SAM" id="Phobius"/>
    </source>
</evidence>
<keyword evidence="1" id="KW-0812">Transmembrane</keyword>
<sequence length="111" mass="13548">MINITNYNEHPTRKAYTIFHFFKTERANYFKELLIEQNIWFESEIEEQPEKTIYFFGIKNRDLKKVERINYLVSARYRKPTISNRYLSWSLYVFAILVFILAIMGYINTKT</sequence>
<dbReference type="Proteomes" id="UP000321721">
    <property type="component" value="Unassembled WGS sequence"/>
</dbReference>
<evidence type="ECO:0000313" key="3">
    <source>
        <dbReference type="Proteomes" id="UP000321721"/>
    </source>
</evidence>
<keyword evidence="1" id="KW-1133">Transmembrane helix</keyword>
<dbReference type="EMBL" id="VOOS01000001">
    <property type="protein sequence ID" value="TXB67188.1"/>
    <property type="molecule type" value="Genomic_DNA"/>
</dbReference>
<keyword evidence="1" id="KW-0472">Membrane</keyword>
<feature type="transmembrane region" description="Helical" evidence="1">
    <location>
        <begin position="86"/>
        <end position="107"/>
    </location>
</feature>
<dbReference type="AlphaFoldDB" id="A0A5C6RXU1"/>
<proteinExistence type="predicted"/>